<reference evidence="10 11" key="1">
    <citation type="submission" date="2016-10" db="EMBL/GenBank/DDBJ databases">
        <authorList>
            <person name="de Groot N.N."/>
        </authorList>
    </citation>
    <scope>NUCLEOTIDE SEQUENCE [LARGE SCALE GENOMIC DNA]</scope>
    <source>
        <strain evidence="10 11">DSM 21039</strain>
    </source>
</reference>
<evidence type="ECO:0000256" key="7">
    <source>
        <dbReference type="HAMAP-Rule" id="MF_00083"/>
    </source>
</evidence>
<dbReference type="GO" id="GO:0000049">
    <property type="term" value="F:tRNA binding"/>
    <property type="evidence" value="ECO:0007669"/>
    <property type="project" value="UniProtKB-UniRule"/>
</dbReference>
<dbReference type="Proteomes" id="UP000198984">
    <property type="component" value="Unassembled WGS sequence"/>
</dbReference>
<dbReference type="PROSITE" id="PS01195">
    <property type="entry name" value="PEPT_TRNA_HYDROL_1"/>
    <property type="match status" value="1"/>
</dbReference>
<proteinExistence type="inferred from homology"/>
<feature type="active site" description="Proton acceptor" evidence="7">
    <location>
        <position position="20"/>
    </location>
</feature>
<evidence type="ECO:0000256" key="2">
    <source>
        <dbReference type="ARBA" id="ARBA00022555"/>
    </source>
</evidence>
<dbReference type="CDD" id="cd00462">
    <property type="entry name" value="PTH"/>
    <property type="match status" value="1"/>
</dbReference>
<dbReference type="Gene3D" id="3.40.50.1470">
    <property type="entry name" value="Peptidyl-tRNA hydrolase"/>
    <property type="match status" value="1"/>
</dbReference>
<keyword evidence="11" id="KW-1185">Reference proteome</keyword>
<keyword evidence="4 7" id="KW-0694">RNA-binding</keyword>
<dbReference type="GO" id="GO:0006515">
    <property type="term" value="P:protein quality control for misfolded or incompletely synthesized proteins"/>
    <property type="evidence" value="ECO:0007669"/>
    <property type="project" value="UniProtKB-UniRule"/>
</dbReference>
<organism evidence="10 11">
    <name type="scientific">Chitinophaga rupis</name>
    <dbReference type="NCBI Taxonomy" id="573321"/>
    <lineage>
        <taxon>Bacteria</taxon>
        <taxon>Pseudomonadati</taxon>
        <taxon>Bacteroidota</taxon>
        <taxon>Chitinophagia</taxon>
        <taxon>Chitinophagales</taxon>
        <taxon>Chitinophagaceae</taxon>
        <taxon>Chitinophaga</taxon>
    </lineage>
</organism>
<comment type="catalytic activity">
    <reaction evidence="7 8">
        <text>an N-acyl-L-alpha-aminoacyl-tRNA + H2O = an N-acyl-L-amino acid + a tRNA + H(+)</text>
        <dbReference type="Rhea" id="RHEA:54448"/>
        <dbReference type="Rhea" id="RHEA-COMP:10123"/>
        <dbReference type="Rhea" id="RHEA-COMP:13883"/>
        <dbReference type="ChEBI" id="CHEBI:15377"/>
        <dbReference type="ChEBI" id="CHEBI:15378"/>
        <dbReference type="ChEBI" id="CHEBI:59874"/>
        <dbReference type="ChEBI" id="CHEBI:78442"/>
        <dbReference type="ChEBI" id="CHEBI:138191"/>
        <dbReference type="EC" id="3.1.1.29"/>
    </reaction>
</comment>
<comment type="function">
    <text evidence="7">Hydrolyzes ribosome-free peptidyl-tRNAs (with 1 or more amino acids incorporated), which drop off the ribosome during protein synthesis, or as a result of ribosome stalling.</text>
</comment>
<dbReference type="InterPro" id="IPR018171">
    <property type="entry name" value="Pept_tRNA_hydro_CS"/>
</dbReference>
<evidence type="ECO:0000313" key="11">
    <source>
        <dbReference type="Proteomes" id="UP000198984"/>
    </source>
</evidence>
<dbReference type="FunFam" id="3.40.50.1470:FF:000001">
    <property type="entry name" value="Peptidyl-tRNA hydrolase"/>
    <property type="match status" value="1"/>
</dbReference>
<dbReference type="PROSITE" id="PS01196">
    <property type="entry name" value="PEPT_TRNA_HYDROL_2"/>
    <property type="match status" value="1"/>
</dbReference>
<accession>A0A1H8CUK9</accession>
<evidence type="ECO:0000256" key="8">
    <source>
        <dbReference type="RuleBase" id="RU000673"/>
    </source>
</evidence>
<evidence type="ECO:0000313" key="10">
    <source>
        <dbReference type="EMBL" id="SEM97827.1"/>
    </source>
</evidence>
<dbReference type="PANTHER" id="PTHR17224">
    <property type="entry name" value="PEPTIDYL-TRNA HYDROLASE"/>
    <property type="match status" value="1"/>
</dbReference>
<name>A0A1H8CUK9_9BACT</name>
<feature type="site" description="Stabilizes the basic form of H active site to accept a proton" evidence="7">
    <location>
        <position position="91"/>
    </location>
</feature>
<dbReference type="NCBIfam" id="TIGR00447">
    <property type="entry name" value="pth"/>
    <property type="match status" value="1"/>
</dbReference>
<evidence type="ECO:0000256" key="4">
    <source>
        <dbReference type="ARBA" id="ARBA00022884"/>
    </source>
</evidence>
<comment type="subcellular location">
    <subcellularLocation>
        <location evidence="7">Cytoplasm</location>
    </subcellularLocation>
</comment>
<feature type="binding site" evidence="7">
    <location>
        <position position="15"/>
    </location>
    <ligand>
        <name>tRNA</name>
        <dbReference type="ChEBI" id="CHEBI:17843"/>
    </ligand>
</feature>
<sequence>MKYLIAGLGNIGDKYHHTRHNIGFDVVDAFVAKHSGVFANGRLADVAECRWKGKTFVVIKPTTFMNLSGKAVKYWIDKEKIPVENLLVIMDELALPLEVLRLRPGGSDAGHNGLKSIQELLGTNQYPRLRFGIGNNFPKGQQVDYVLGRWEQKEEPLVQQKIEKSVEIIESFATIGIERTMNTYNNLTFPSAG</sequence>
<dbReference type="PANTHER" id="PTHR17224:SF1">
    <property type="entry name" value="PEPTIDYL-TRNA HYDROLASE"/>
    <property type="match status" value="1"/>
</dbReference>
<dbReference type="HAMAP" id="MF_00083">
    <property type="entry name" value="Pept_tRNA_hydro_bact"/>
    <property type="match status" value="1"/>
</dbReference>
<gene>
    <name evidence="7" type="primary">pth</name>
    <name evidence="10" type="ORF">SAMN04488505_107209</name>
</gene>
<protein>
    <recommendedName>
        <fullName evidence="6 7">Peptidyl-tRNA hydrolase</fullName>
        <shortName evidence="7">Pth</shortName>
        <ecNumber evidence="1 7">3.1.1.29</ecNumber>
    </recommendedName>
</protein>
<dbReference type="STRING" id="573321.SAMN04488505_107209"/>
<evidence type="ECO:0000256" key="1">
    <source>
        <dbReference type="ARBA" id="ARBA00013260"/>
    </source>
</evidence>
<keyword evidence="3 7" id="KW-0378">Hydrolase</keyword>
<comment type="similarity">
    <text evidence="5 7 9">Belongs to the PTH family.</text>
</comment>
<dbReference type="EMBL" id="FOBB01000007">
    <property type="protein sequence ID" value="SEM97827.1"/>
    <property type="molecule type" value="Genomic_DNA"/>
</dbReference>
<dbReference type="EC" id="3.1.1.29" evidence="1 7"/>
<comment type="subunit">
    <text evidence="7">Monomer.</text>
</comment>
<dbReference type="GO" id="GO:0004045">
    <property type="term" value="F:peptidyl-tRNA hydrolase activity"/>
    <property type="evidence" value="ECO:0007669"/>
    <property type="project" value="UniProtKB-UniRule"/>
</dbReference>
<evidence type="ECO:0000256" key="6">
    <source>
        <dbReference type="ARBA" id="ARBA00050038"/>
    </source>
</evidence>
<dbReference type="GO" id="GO:0005737">
    <property type="term" value="C:cytoplasm"/>
    <property type="evidence" value="ECO:0007669"/>
    <property type="project" value="UniProtKB-SubCell"/>
</dbReference>
<dbReference type="InterPro" id="IPR036416">
    <property type="entry name" value="Pept_tRNA_hydro_sf"/>
</dbReference>
<dbReference type="SUPFAM" id="SSF53178">
    <property type="entry name" value="Peptidyl-tRNA hydrolase-like"/>
    <property type="match status" value="1"/>
</dbReference>
<feature type="binding site" evidence="7">
    <location>
        <position position="66"/>
    </location>
    <ligand>
        <name>tRNA</name>
        <dbReference type="ChEBI" id="CHEBI:17843"/>
    </ligand>
</feature>
<keyword evidence="7" id="KW-0963">Cytoplasm</keyword>
<dbReference type="AlphaFoldDB" id="A0A1H8CUK9"/>
<evidence type="ECO:0000256" key="9">
    <source>
        <dbReference type="RuleBase" id="RU004320"/>
    </source>
</evidence>
<dbReference type="GO" id="GO:0072344">
    <property type="term" value="P:rescue of stalled ribosome"/>
    <property type="evidence" value="ECO:0007669"/>
    <property type="project" value="UniProtKB-UniRule"/>
</dbReference>
<evidence type="ECO:0000256" key="3">
    <source>
        <dbReference type="ARBA" id="ARBA00022801"/>
    </source>
</evidence>
<dbReference type="InterPro" id="IPR001328">
    <property type="entry name" value="Pept_tRNA_hydro"/>
</dbReference>
<keyword evidence="2 7" id="KW-0820">tRNA-binding</keyword>
<dbReference type="OrthoDB" id="9800507at2"/>
<dbReference type="Pfam" id="PF01195">
    <property type="entry name" value="Pept_tRNA_hydro"/>
    <property type="match status" value="1"/>
</dbReference>
<comment type="function">
    <text evidence="7">Catalyzes the release of premature peptidyl moieties from peptidyl-tRNA molecules trapped in stalled 50S ribosomal subunits, and thus maintains levels of free tRNAs and 50S ribosomes.</text>
</comment>
<dbReference type="RefSeq" id="WP_089918241.1">
    <property type="nucleotide sequence ID" value="NZ_FOBB01000007.1"/>
</dbReference>
<feature type="binding site" evidence="7">
    <location>
        <position position="64"/>
    </location>
    <ligand>
        <name>tRNA</name>
        <dbReference type="ChEBI" id="CHEBI:17843"/>
    </ligand>
</feature>
<evidence type="ECO:0000256" key="5">
    <source>
        <dbReference type="ARBA" id="ARBA00038063"/>
    </source>
</evidence>
<feature type="binding site" evidence="7">
    <location>
        <position position="112"/>
    </location>
    <ligand>
        <name>tRNA</name>
        <dbReference type="ChEBI" id="CHEBI:17843"/>
    </ligand>
</feature>
<feature type="site" description="Discriminates between blocked and unblocked aminoacyl-tRNA" evidence="7">
    <location>
        <position position="10"/>
    </location>
</feature>